<dbReference type="OrthoDB" id="1100212at2"/>
<keyword evidence="6" id="KW-1185">Reference proteome</keyword>
<dbReference type="SUPFAM" id="SSF116734">
    <property type="entry name" value="DNA methylase specificity domain"/>
    <property type="match status" value="1"/>
</dbReference>
<dbReference type="InterPro" id="IPR000055">
    <property type="entry name" value="Restrct_endonuc_typeI_TRD"/>
</dbReference>
<dbReference type="Gene3D" id="3.90.220.20">
    <property type="entry name" value="DNA methylase specificity domains"/>
    <property type="match status" value="1"/>
</dbReference>
<protein>
    <recommendedName>
        <fullName evidence="4">Type I restriction modification DNA specificity domain-containing protein</fullName>
    </recommendedName>
</protein>
<dbReference type="Proteomes" id="UP000018460">
    <property type="component" value="Unassembled WGS sequence"/>
</dbReference>
<keyword evidence="2" id="KW-0680">Restriction system</keyword>
<evidence type="ECO:0000256" key="1">
    <source>
        <dbReference type="ARBA" id="ARBA00010923"/>
    </source>
</evidence>
<dbReference type="AlphaFoldDB" id="N9DUF5"/>
<organism evidence="5 6">
    <name type="scientific">Acinetobacter bouvetii DSM 14964 = CIP 107468</name>
    <dbReference type="NCBI Taxonomy" id="1120925"/>
    <lineage>
        <taxon>Bacteria</taxon>
        <taxon>Pseudomonadati</taxon>
        <taxon>Pseudomonadota</taxon>
        <taxon>Gammaproteobacteria</taxon>
        <taxon>Moraxellales</taxon>
        <taxon>Moraxellaceae</taxon>
        <taxon>Acinetobacter</taxon>
    </lineage>
</organism>
<reference evidence="5 6" key="1">
    <citation type="submission" date="2013-02" db="EMBL/GenBank/DDBJ databases">
        <title>The Genome Sequence of Acinetobacter bouvetii CIP 107468.</title>
        <authorList>
            <consortium name="The Broad Institute Genome Sequencing Platform"/>
            <consortium name="The Broad Institute Genome Sequencing Center for Infectious Disease"/>
            <person name="Cerqueira G."/>
            <person name="Feldgarden M."/>
            <person name="Courvalin P."/>
            <person name="Perichon B."/>
            <person name="Grillot-Courvalin C."/>
            <person name="Clermont D."/>
            <person name="Rocha E."/>
            <person name="Yoon E.-J."/>
            <person name="Nemec A."/>
            <person name="Walker B."/>
            <person name="Young S.K."/>
            <person name="Zeng Q."/>
            <person name="Gargeya S."/>
            <person name="Fitzgerald M."/>
            <person name="Haas B."/>
            <person name="Abouelleil A."/>
            <person name="Alvarado L."/>
            <person name="Arachchi H.M."/>
            <person name="Berlin A.M."/>
            <person name="Chapman S.B."/>
            <person name="Dewar J."/>
            <person name="Goldberg J."/>
            <person name="Griggs A."/>
            <person name="Gujja S."/>
            <person name="Hansen M."/>
            <person name="Howarth C."/>
            <person name="Imamovic A."/>
            <person name="Larimer J."/>
            <person name="McCowan C."/>
            <person name="Murphy C."/>
            <person name="Neiman D."/>
            <person name="Pearson M."/>
            <person name="Priest M."/>
            <person name="Roberts A."/>
            <person name="Saif S."/>
            <person name="Shea T."/>
            <person name="Sisk P."/>
            <person name="Sykes S."/>
            <person name="Wortman J."/>
            <person name="Nusbaum C."/>
            <person name="Birren B."/>
        </authorList>
    </citation>
    <scope>NUCLEOTIDE SEQUENCE [LARGE SCALE GENOMIC DNA]</scope>
    <source>
        <strain evidence="5 6">CIP 107468</strain>
    </source>
</reference>
<evidence type="ECO:0000313" key="5">
    <source>
        <dbReference type="EMBL" id="ENV84285.1"/>
    </source>
</evidence>
<evidence type="ECO:0000256" key="2">
    <source>
        <dbReference type="ARBA" id="ARBA00022747"/>
    </source>
</evidence>
<dbReference type="InterPro" id="IPR044946">
    <property type="entry name" value="Restrct_endonuc_typeI_TRD_sf"/>
</dbReference>
<dbReference type="eggNOG" id="COG0732">
    <property type="taxonomic scope" value="Bacteria"/>
</dbReference>
<name>N9DUF5_9GAMM</name>
<proteinExistence type="inferred from homology"/>
<evidence type="ECO:0000313" key="6">
    <source>
        <dbReference type="Proteomes" id="UP000018460"/>
    </source>
</evidence>
<keyword evidence="3" id="KW-0238">DNA-binding</keyword>
<comment type="caution">
    <text evidence="5">The sequence shown here is derived from an EMBL/GenBank/DDBJ whole genome shotgun (WGS) entry which is preliminary data.</text>
</comment>
<dbReference type="RefSeq" id="WP_005006857.1">
    <property type="nucleotide sequence ID" value="NZ_KB849725.1"/>
</dbReference>
<evidence type="ECO:0000259" key="4">
    <source>
        <dbReference type="Pfam" id="PF01420"/>
    </source>
</evidence>
<dbReference type="GO" id="GO:0003677">
    <property type="term" value="F:DNA binding"/>
    <property type="evidence" value="ECO:0007669"/>
    <property type="project" value="UniProtKB-KW"/>
</dbReference>
<feature type="domain" description="Type I restriction modification DNA specificity" evidence="4">
    <location>
        <begin position="5"/>
        <end position="166"/>
    </location>
</feature>
<dbReference type="GO" id="GO:0009307">
    <property type="term" value="P:DNA restriction-modification system"/>
    <property type="evidence" value="ECO:0007669"/>
    <property type="project" value="UniProtKB-KW"/>
</dbReference>
<gene>
    <name evidence="5" type="ORF">F941_00202</name>
</gene>
<dbReference type="EMBL" id="APQD01000002">
    <property type="protein sequence ID" value="ENV84285.1"/>
    <property type="molecule type" value="Genomic_DNA"/>
</dbReference>
<accession>N9DUF5</accession>
<evidence type="ECO:0000256" key="3">
    <source>
        <dbReference type="ARBA" id="ARBA00023125"/>
    </source>
</evidence>
<feature type="domain" description="Type I restriction modification DNA specificity" evidence="4">
    <location>
        <begin position="196"/>
        <end position="349"/>
    </location>
</feature>
<sequence>MLDDVEWGEYQLKDLFSIVGTKSLDSNAVNFRKSGINFVGRTFSDNGIQGKIEKQSFEPNEPFTITATVIGNYKYVKFQTQPYYCSQNINKLSPKEVVSKWNKNTAYFFISYIQKFVSTFDGQQGGYKLEDIKNHKIQLPVRNGEIDFNFMEKLIGVLEQGYMQKINTYLRDTGLNDYTLTDKEREILEHFEDWQWGEFKISSLFEKLSPKNKNKKFDKKDDTSMVQTTEFNLPLVNAKVGDNGIMFYGREGDFDSAEMVLDVISNGAIATGRVYAQPHKVGVLWDAYLLKVKEQMMTKQKLLCLATCLEKSIKLKFGWDNKAVWTKVQYEKILLPINNGQPDYVLMQTLISAIQKLVIRDVVSYVVKTE</sequence>
<dbReference type="PATRIC" id="fig|1120925.3.peg.225"/>
<dbReference type="Pfam" id="PF01420">
    <property type="entry name" value="Methylase_S"/>
    <property type="match status" value="2"/>
</dbReference>
<comment type="similarity">
    <text evidence="1">Belongs to the type-I restriction system S methylase family.</text>
</comment>